<gene>
    <name evidence="1" type="ORF">JVT61DRAFT_10898</name>
</gene>
<dbReference type="Pfam" id="PF15496">
    <property type="entry name" value="DUF4646"/>
    <property type="match status" value="1"/>
</dbReference>
<comment type="caution">
    <text evidence="1">The sequence shown here is derived from an EMBL/GenBank/DDBJ whole genome shotgun (WGS) entry which is preliminary data.</text>
</comment>
<dbReference type="InterPro" id="IPR028018">
    <property type="entry name" value="DUF4646"/>
</dbReference>
<reference evidence="1" key="1">
    <citation type="submission" date="2021-03" db="EMBL/GenBank/DDBJ databases">
        <title>Evolutionary innovations through gain and loss of genes in the ectomycorrhizal Boletales.</title>
        <authorList>
            <person name="Wu G."/>
            <person name="Miyauchi S."/>
            <person name="Morin E."/>
            <person name="Yang Z.-L."/>
            <person name="Xu J."/>
            <person name="Martin F.M."/>
        </authorList>
    </citation>
    <scope>NUCLEOTIDE SEQUENCE</scope>
    <source>
        <strain evidence="1">BR01</strain>
    </source>
</reference>
<accession>A0A8I3A4K4</accession>
<protein>
    <submittedName>
        <fullName evidence="1">Uncharacterized protein</fullName>
    </submittedName>
</protein>
<proteinExistence type="predicted"/>
<dbReference type="Proteomes" id="UP000683000">
    <property type="component" value="Unassembled WGS sequence"/>
</dbReference>
<keyword evidence="2" id="KW-1185">Reference proteome</keyword>
<dbReference type="OrthoDB" id="5314275at2759"/>
<dbReference type="AlphaFoldDB" id="A0A8I3A4K4"/>
<evidence type="ECO:0000313" key="1">
    <source>
        <dbReference type="EMBL" id="KAG6370876.1"/>
    </source>
</evidence>
<organism evidence="1 2">
    <name type="scientific">Boletus reticuloceps</name>
    <dbReference type="NCBI Taxonomy" id="495285"/>
    <lineage>
        <taxon>Eukaryota</taxon>
        <taxon>Fungi</taxon>
        <taxon>Dikarya</taxon>
        <taxon>Basidiomycota</taxon>
        <taxon>Agaricomycotina</taxon>
        <taxon>Agaricomycetes</taxon>
        <taxon>Agaricomycetidae</taxon>
        <taxon>Boletales</taxon>
        <taxon>Boletineae</taxon>
        <taxon>Boletaceae</taxon>
        <taxon>Boletoideae</taxon>
        <taxon>Boletus</taxon>
    </lineage>
</organism>
<sequence length="201" mass="23027">MSHDTHIRFLLPTDVITPYHNTEFDNPPPWEPQFEDLTSHSYQARRPLDPPPPCFSTPSPLRIRSHNFPPFRIPAVSDKLTDGFRILYPRNILESHGICRSDWVRFLQDLGIAARLAREGLSAIRSRKPTTPLIPHRIFHLRSLGAVYDGHFARSPVEEVRALLQIWNQCALERRKIRVSLQVRPIGSSGKKSCALIVESL</sequence>
<name>A0A8I3A4K4_9AGAM</name>
<dbReference type="EMBL" id="JAGFBS010000043">
    <property type="protein sequence ID" value="KAG6370876.1"/>
    <property type="molecule type" value="Genomic_DNA"/>
</dbReference>
<evidence type="ECO:0000313" key="2">
    <source>
        <dbReference type="Proteomes" id="UP000683000"/>
    </source>
</evidence>